<sequence length="695" mass="76404">MLMYFGTEMYQSVDKKQRILYERSCTDCFCCLLFTAFLGGMIFVGVIALQEGNPHRLYRGYNYNGRLCGEGTLEGRPLLFWPIAPLEVLANITTTEKFVRLDVVNSTSPPDYTPGTVLGTYAGFIDPSTPICVKKCPSALNVVNNDTVRYPMRHTTTGEVAETDPSRDTVSETTTLTYVDTPVYATTKLMHAYCLPTNATVAKDLIARIGLDSHTQQFQRAIGSLEEGWPFVLIGAVCALLGGFLYLLLLSCCAAPMVWIATVMIPVSMLGMGAYLTYSGFVEQSDYLVNTFGEDSSEWTKWVGVALMVAGVLFSMLICCACDSINIAIGVIEAAVECLFDIPKMLTTPLFGFVSQGLAYLMLCVGLVYIVSSGTMESKTITALGTGSNAPDAIPIQGIHRHFHLDDRLTGFALYWFFGGLWVVEFMAAFWQFVASYGVALWYFTLPEPGSNDRSVSCPIYYGVKAAALFHVGTLAIGSFIIATCRFIKYLLEIVKKRIQSATGGENGVVSCLIRCMQGCISCFQWCAEYVNSNAYIECVINSVSFCPAAAQAVARLIKAAPAVVFLNGFSKIFSLLGVLSIGLSTSWGMYALMTTVKPFNDPADDWFVESPLVVGAFVLIIALSLSSLVMLVFDQTADTIFYCFLVERDENNSEVYAPNRLRTLLADQSGKQMQIAQERAENAKMREMDRMTYI</sequence>
<dbReference type="InterPro" id="IPR007603">
    <property type="entry name" value="Choline_transptr-like"/>
</dbReference>
<keyword evidence="6" id="KW-0325">Glycoprotein</keyword>
<dbReference type="EMBL" id="HBGB01015277">
    <property type="protein sequence ID" value="CAD9053784.1"/>
    <property type="molecule type" value="Transcribed_RNA"/>
</dbReference>
<keyword evidence="5 7" id="KW-0472">Membrane</keyword>
<evidence type="ECO:0000256" key="5">
    <source>
        <dbReference type="ARBA" id="ARBA00023136"/>
    </source>
</evidence>
<protein>
    <recommendedName>
        <fullName evidence="7">Choline transporter-like protein</fullName>
    </recommendedName>
</protein>
<feature type="transmembrane region" description="Helical" evidence="7">
    <location>
        <begin position="25"/>
        <end position="49"/>
    </location>
</feature>
<dbReference type="Pfam" id="PF04515">
    <property type="entry name" value="Choline_transpo"/>
    <property type="match status" value="1"/>
</dbReference>
<evidence type="ECO:0000256" key="2">
    <source>
        <dbReference type="ARBA" id="ARBA00007168"/>
    </source>
</evidence>
<keyword evidence="3 7" id="KW-0812">Transmembrane</keyword>
<feature type="transmembrane region" description="Helical" evidence="7">
    <location>
        <begin position="228"/>
        <end position="250"/>
    </location>
</feature>
<accession>A0A7S1JUB7</accession>
<dbReference type="GO" id="GO:0022857">
    <property type="term" value="F:transmembrane transporter activity"/>
    <property type="evidence" value="ECO:0007669"/>
    <property type="project" value="UniProtKB-UniRule"/>
</dbReference>
<evidence type="ECO:0000256" key="7">
    <source>
        <dbReference type="RuleBase" id="RU368066"/>
    </source>
</evidence>
<keyword evidence="4 7" id="KW-1133">Transmembrane helix</keyword>
<evidence type="ECO:0000256" key="6">
    <source>
        <dbReference type="ARBA" id="ARBA00023180"/>
    </source>
</evidence>
<comment type="similarity">
    <text evidence="2 7">Belongs to the CTL (choline transporter-like) family.</text>
</comment>
<feature type="transmembrane region" description="Helical" evidence="7">
    <location>
        <begin position="573"/>
        <end position="593"/>
    </location>
</feature>
<dbReference type="AlphaFoldDB" id="A0A7S1JUB7"/>
<feature type="transmembrane region" description="Helical" evidence="7">
    <location>
        <begin position="613"/>
        <end position="634"/>
    </location>
</feature>
<evidence type="ECO:0000313" key="8">
    <source>
        <dbReference type="EMBL" id="CAD9053784.1"/>
    </source>
</evidence>
<gene>
    <name evidence="8" type="ORF">VBRA1451_LOCUS8847</name>
</gene>
<dbReference type="PANTHER" id="PTHR12385">
    <property type="entry name" value="CHOLINE TRANSPORTER-LIKE (SLC FAMILY 44)"/>
    <property type="match status" value="1"/>
</dbReference>
<reference evidence="8" key="1">
    <citation type="submission" date="2021-01" db="EMBL/GenBank/DDBJ databases">
        <authorList>
            <person name="Corre E."/>
            <person name="Pelletier E."/>
            <person name="Niang G."/>
            <person name="Scheremetjew M."/>
            <person name="Finn R."/>
            <person name="Kale V."/>
            <person name="Holt S."/>
            <person name="Cochrane G."/>
            <person name="Meng A."/>
            <person name="Brown T."/>
            <person name="Cohen L."/>
        </authorList>
    </citation>
    <scope>NUCLEOTIDE SEQUENCE</scope>
    <source>
        <strain evidence="8">CCMP3346</strain>
    </source>
</reference>
<name>A0A7S1JUB7_9ALVE</name>
<proteinExistence type="inferred from homology"/>
<feature type="transmembrane region" description="Helical" evidence="7">
    <location>
        <begin position="413"/>
        <end position="446"/>
    </location>
</feature>
<evidence type="ECO:0000256" key="4">
    <source>
        <dbReference type="ARBA" id="ARBA00022989"/>
    </source>
</evidence>
<feature type="transmembrane region" description="Helical" evidence="7">
    <location>
        <begin position="466"/>
        <end position="488"/>
    </location>
</feature>
<comment type="subcellular location">
    <subcellularLocation>
        <location evidence="7">Cell membrane</location>
        <topology evidence="7">Multi-pass membrane protein</topology>
    </subcellularLocation>
    <subcellularLocation>
        <location evidence="1">Membrane</location>
        <topology evidence="1">Multi-pass membrane protein</topology>
    </subcellularLocation>
</comment>
<evidence type="ECO:0000256" key="1">
    <source>
        <dbReference type="ARBA" id="ARBA00004141"/>
    </source>
</evidence>
<organism evidence="8">
    <name type="scientific">Vitrella brassicaformis</name>
    <dbReference type="NCBI Taxonomy" id="1169539"/>
    <lineage>
        <taxon>Eukaryota</taxon>
        <taxon>Sar</taxon>
        <taxon>Alveolata</taxon>
        <taxon>Colpodellida</taxon>
        <taxon>Vitrellaceae</taxon>
        <taxon>Vitrella</taxon>
    </lineage>
</organism>
<evidence type="ECO:0000256" key="3">
    <source>
        <dbReference type="ARBA" id="ARBA00022692"/>
    </source>
</evidence>
<dbReference type="PANTHER" id="PTHR12385:SF14">
    <property type="entry name" value="CHOLINE TRANSPORTER-LIKE 2"/>
    <property type="match status" value="1"/>
</dbReference>
<comment type="function">
    <text evidence="7">Choline transporter.</text>
</comment>
<feature type="transmembrane region" description="Helical" evidence="7">
    <location>
        <begin position="257"/>
        <end position="279"/>
    </location>
</feature>
<dbReference type="GO" id="GO:0005886">
    <property type="term" value="C:plasma membrane"/>
    <property type="evidence" value="ECO:0007669"/>
    <property type="project" value="UniProtKB-SubCell"/>
</dbReference>
<feature type="transmembrane region" description="Helical" evidence="7">
    <location>
        <begin position="349"/>
        <end position="371"/>
    </location>
</feature>